<name>A0A381VB69_9ZZZZ</name>
<dbReference type="InterPro" id="IPR036291">
    <property type="entry name" value="NAD(P)-bd_dom_sf"/>
</dbReference>
<dbReference type="PRINTS" id="PR00081">
    <property type="entry name" value="GDHRDH"/>
</dbReference>
<dbReference type="AlphaFoldDB" id="A0A381VB69"/>
<dbReference type="PROSITE" id="PS00061">
    <property type="entry name" value="ADH_SHORT"/>
    <property type="match status" value="1"/>
</dbReference>
<comment type="similarity">
    <text evidence="1">Belongs to the short-chain dehydrogenases/reductases (SDR) family.</text>
</comment>
<dbReference type="PANTHER" id="PTHR42760:SF124">
    <property type="entry name" value="SHORT-CHAIN DEHYDROGENASE_REDUCTASE"/>
    <property type="match status" value="1"/>
</dbReference>
<dbReference type="PANTHER" id="PTHR42760">
    <property type="entry name" value="SHORT-CHAIN DEHYDROGENASES/REDUCTASES FAMILY MEMBER"/>
    <property type="match status" value="1"/>
</dbReference>
<dbReference type="NCBIfam" id="NF005559">
    <property type="entry name" value="PRK07231.1"/>
    <property type="match status" value="1"/>
</dbReference>
<dbReference type="PRINTS" id="PR00080">
    <property type="entry name" value="SDRFAMILY"/>
</dbReference>
<dbReference type="InterPro" id="IPR002347">
    <property type="entry name" value="SDR_fam"/>
</dbReference>
<evidence type="ECO:0008006" key="3">
    <source>
        <dbReference type="Google" id="ProtNLM"/>
    </source>
</evidence>
<proteinExistence type="inferred from homology"/>
<reference evidence="2" key="1">
    <citation type="submission" date="2018-05" db="EMBL/GenBank/DDBJ databases">
        <authorList>
            <person name="Lanie J.A."/>
            <person name="Ng W.-L."/>
            <person name="Kazmierczak K.M."/>
            <person name="Andrzejewski T.M."/>
            <person name="Davidsen T.M."/>
            <person name="Wayne K.J."/>
            <person name="Tettelin H."/>
            <person name="Glass J.I."/>
            <person name="Rusch D."/>
            <person name="Podicherti R."/>
            <person name="Tsui H.-C.T."/>
            <person name="Winkler M.E."/>
        </authorList>
    </citation>
    <scope>NUCLEOTIDE SEQUENCE</scope>
</reference>
<dbReference type="InterPro" id="IPR020904">
    <property type="entry name" value="Sc_DH/Rdtase_CS"/>
</dbReference>
<dbReference type="EMBL" id="UINC01008293">
    <property type="protein sequence ID" value="SVA37354.1"/>
    <property type="molecule type" value="Genomic_DNA"/>
</dbReference>
<evidence type="ECO:0000313" key="2">
    <source>
        <dbReference type="EMBL" id="SVA37354.1"/>
    </source>
</evidence>
<accession>A0A381VB69</accession>
<dbReference type="Pfam" id="PF13561">
    <property type="entry name" value="adh_short_C2"/>
    <property type="match status" value="1"/>
</dbReference>
<sequence>MGRLDNKVAIVTGGASNPGLGHATAHRFAEEGAKVVVTDIDKQNGEKTVSEILEKKGEAIFIEHDVTSPKDWEKVVSTTVEKYGKIDILVNNAGIAIIKPFEEISEEDWDKQLNVNLKSVFLGCKSVISHMREAHSGSLINVSSIAGQVGLSNCTAYSASKGGVRLLTKTLAVEYGPHNVRCNSIHPGYMRTNMNDPDVVARRDRNSNDLTISIPLGRMGEALDIADCAVYLASDESNYVTGSEFNVDAGYTAR</sequence>
<dbReference type="Gene3D" id="3.40.50.720">
    <property type="entry name" value="NAD(P)-binding Rossmann-like Domain"/>
    <property type="match status" value="1"/>
</dbReference>
<evidence type="ECO:0000256" key="1">
    <source>
        <dbReference type="ARBA" id="ARBA00006484"/>
    </source>
</evidence>
<dbReference type="GO" id="GO:0016616">
    <property type="term" value="F:oxidoreductase activity, acting on the CH-OH group of donors, NAD or NADP as acceptor"/>
    <property type="evidence" value="ECO:0007669"/>
    <property type="project" value="TreeGrafter"/>
</dbReference>
<dbReference type="SUPFAM" id="SSF51735">
    <property type="entry name" value="NAD(P)-binding Rossmann-fold domains"/>
    <property type="match status" value="1"/>
</dbReference>
<organism evidence="2">
    <name type="scientific">marine metagenome</name>
    <dbReference type="NCBI Taxonomy" id="408172"/>
    <lineage>
        <taxon>unclassified sequences</taxon>
        <taxon>metagenomes</taxon>
        <taxon>ecological metagenomes</taxon>
    </lineage>
</organism>
<protein>
    <recommendedName>
        <fullName evidence="3">Cyclopentanol dehydrogenase</fullName>
    </recommendedName>
</protein>
<dbReference type="FunFam" id="3.40.50.720:FF:000084">
    <property type="entry name" value="Short-chain dehydrogenase reductase"/>
    <property type="match status" value="1"/>
</dbReference>
<gene>
    <name evidence="2" type="ORF">METZ01_LOCUS90208</name>
</gene>